<keyword evidence="15" id="KW-1185">Reference proteome</keyword>
<evidence type="ECO:0000256" key="11">
    <source>
        <dbReference type="PIRSR" id="PIRSR000159-2"/>
    </source>
</evidence>
<comment type="cofactor">
    <cofactor evidence="12">
        <name>[4Fe-4S] cluster</name>
        <dbReference type="ChEBI" id="CHEBI:49883"/>
    </cofactor>
    <text evidence="12">Binds 3 [4Fe-4S] clusters per subunit.</text>
</comment>
<feature type="site" description="Important for catalytic activity" evidence="11">
    <location>
        <position position="32"/>
    </location>
</feature>
<feature type="site" description="Important for catalytic activity" evidence="11">
    <location>
        <position position="115"/>
    </location>
</feature>
<keyword evidence="6 9" id="KW-0560">Oxidoreductase</keyword>
<dbReference type="PIRSF" id="PIRSF000159">
    <property type="entry name" value="NifJ"/>
    <property type="match status" value="1"/>
</dbReference>
<feature type="binding site" evidence="12">
    <location>
        <position position="756"/>
    </location>
    <ligand>
        <name>[4Fe-4S] cluster</name>
        <dbReference type="ChEBI" id="CHEBI:49883"/>
        <label>1</label>
    </ligand>
</feature>
<dbReference type="FunFam" id="3.40.50.970:FF:000012">
    <property type="entry name" value="Pyruvate:ferredoxin (Flavodoxin) oxidoreductase"/>
    <property type="match status" value="1"/>
</dbReference>
<feature type="binding site" evidence="12">
    <location>
        <position position="700"/>
    </location>
    <ligand>
        <name>[4Fe-4S] cluster</name>
        <dbReference type="ChEBI" id="CHEBI:49883"/>
        <label>2</label>
    </ligand>
</feature>
<evidence type="ECO:0000256" key="8">
    <source>
        <dbReference type="ARBA" id="ARBA00023014"/>
    </source>
</evidence>
<comment type="catalytic activity">
    <reaction evidence="9">
        <text>2 oxidized [2Fe-2S]-[ferredoxin] + pyruvate + CoA = 2 reduced [2Fe-2S]-[ferredoxin] + acetyl-CoA + CO2 + H(+)</text>
        <dbReference type="Rhea" id="RHEA:12765"/>
        <dbReference type="Rhea" id="RHEA-COMP:10000"/>
        <dbReference type="Rhea" id="RHEA-COMP:10001"/>
        <dbReference type="ChEBI" id="CHEBI:15361"/>
        <dbReference type="ChEBI" id="CHEBI:15378"/>
        <dbReference type="ChEBI" id="CHEBI:16526"/>
        <dbReference type="ChEBI" id="CHEBI:33737"/>
        <dbReference type="ChEBI" id="CHEBI:33738"/>
        <dbReference type="ChEBI" id="CHEBI:57287"/>
        <dbReference type="ChEBI" id="CHEBI:57288"/>
        <dbReference type="EC" id="1.2.7.1"/>
    </reaction>
</comment>
<evidence type="ECO:0000256" key="10">
    <source>
        <dbReference type="PIRSR" id="PIRSR000159-1"/>
    </source>
</evidence>
<feature type="binding site" evidence="12">
    <location>
        <position position="746"/>
    </location>
    <ligand>
        <name>[4Fe-4S] cluster</name>
        <dbReference type="ChEBI" id="CHEBI:49883"/>
        <label>2</label>
    </ligand>
</feature>
<dbReference type="PROSITE" id="PS51379">
    <property type="entry name" value="4FE4S_FER_2"/>
    <property type="match status" value="2"/>
</dbReference>
<dbReference type="InterPro" id="IPR011766">
    <property type="entry name" value="TPP_enzyme_TPP-bd"/>
</dbReference>
<evidence type="ECO:0000313" key="15">
    <source>
        <dbReference type="Proteomes" id="UP000298324"/>
    </source>
</evidence>
<keyword evidence="7 12" id="KW-0408">Iron</keyword>
<dbReference type="RefSeq" id="WP_190238985.1">
    <property type="nucleotide sequence ID" value="NZ_QFGA01000001.1"/>
</dbReference>
<dbReference type="InterPro" id="IPR033412">
    <property type="entry name" value="PFOR_II"/>
</dbReference>
<sequence>MAKDKMKTMDGTKAAAYVSYAFTECACIFPITPSSPMAEYVDEWSAQGLKNIFGQTVDVTEMQSEAGASAAMHGALCAGALTTSYTASQGLLLMIPSMYKIAGELLPGVLHVTARSIATHALNIFGDHSDVMSTVQTGFALLCSNSVQEVIDIGGVAHLAAIKSRVPFLHFYDGFRTSHEQQKVEVIDYDDFAKLVDMDAVKAFRDNSLNPDRPVIRGSNQNPDIFFQAREACSPFFEPVPDIVAEYMREIGKITGREYKPFDYYGAPDAENIIVAMGSVCDTAEETINYLMAKGEKVGMIKVHLYRPFSAKYFFDVYPKTVKRIAVLDRIKTPGSPGEPLYNDICNLFFNSNLKPLVVGGRYGLGSKDTLPSDIVAVYENLKADEPKNNFTISIIDDVSFTSLDRGEDIDVAPEGTIQCKFWGLGSDGTVGANKQAVEIIGDHTDLFAQAYFAYDSKKSGGITVSHLRFGKKPIKAPYLINTADFISCSNQSYVNVYDLTAGLKPGGAFLLNCVWSPEELEEKLPAKIKRYLAKNKINFFTINAVEIARELGLGNRTNMIMQAAFFKLARVIPIDEAVGYMKDQIMKAYGKKGDKIVNMNNASVDAGISSLVKINIPDSWADAPDEPVVEKDEPDFIKNVLRIMARNEGDTLPVSAFKGVEDGTFPPGTAAYEKRGVAAFVPRWIKENCIQCNQCSFVCPHAAIRPILLTEEEAKNAPATFETKPAIGKQLSGLAYRMQVTPLDCMGCEVCVNTCPSKEKALVMEPIDSQKEVEAANWEFAMTIPVKDKLWNKFSVKGSQFCQPLLEFSGACAGCGETPYVKLLTQLFGDRMMMSNATGCTSIWAAAAPSMPYTTNAEGKGPAWSNSLFEDSAEFGFGLYLGVKKIRNKVAELMQEAISLDIPQELKEAFQEWLEGMYNAEASKAATAKILPLLEGQTHPVIQGIIDRKDFLIKKSNWAFGGDGWGYDIGYGGLDHVVASGEDINILVLDTEVYSNTGGQSSKSTPAAAIAKFAAAGKKTKKKDLGAMAMTYGYVYVAQVAMGADQAQCVKAFKEAEEYPGPSLIICYSSCINHGINMTKSQQEMAKAVKAGYWHLYRYNPLLKQEGKNPFILDSKEPDLDSFRDFIMSETRYSSLAKLFPGQAEALFQKTQADAKERYEFYKKLAEG</sequence>
<evidence type="ECO:0000256" key="6">
    <source>
        <dbReference type="ARBA" id="ARBA00023002"/>
    </source>
</evidence>
<evidence type="ECO:0000259" key="13">
    <source>
        <dbReference type="PROSITE" id="PS51379"/>
    </source>
</evidence>
<dbReference type="FunFam" id="3.40.50.970:FF:000041">
    <property type="entry name" value="Pyruvate:ferredoxin (Flavodoxin) oxidoreductase"/>
    <property type="match status" value="1"/>
</dbReference>
<dbReference type="SUPFAM" id="SSF53323">
    <property type="entry name" value="Pyruvate-ferredoxin oxidoreductase, PFOR, domain III"/>
    <property type="match status" value="1"/>
</dbReference>
<dbReference type="SMART" id="SM00890">
    <property type="entry name" value="EKR"/>
    <property type="match status" value="1"/>
</dbReference>
<dbReference type="FunFam" id="3.30.70.20:FF:000022">
    <property type="entry name" value="Pyruvate:ferredoxin (Flavodoxin) oxidoreductase"/>
    <property type="match status" value="1"/>
</dbReference>
<dbReference type="PANTHER" id="PTHR32154">
    <property type="entry name" value="PYRUVATE-FLAVODOXIN OXIDOREDUCTASE-RELATED"/>
    <property type="match status" value="1"/>
</dbReference>
<dbReference type="InterPro" id="IPR017896">
    <property type="entry name" value="4Fe4S_Fe-S-bd"/>
</dbReference>
<dbReference type="CDD" id="cd03377">
    <property type="entry name" value="TPP_PFOR_PNO"/>
    <property type="match status" value="1"/>
</dbReference>
<evidence type="ECO:0000313" key="14">
    <source>
        <dbReference type="EMBL" id="TEB06870.1"/>
    </source>
</evidence>
<feature type="domain" description="4Fe-4S ferredoxin-type" evidence="13">
    <location>
        <begin position="737"/>
        <end position="768"/>
    </location>
</feature>
<keyword evidence="3 12" id="KW-0004">4Fe-4S</keyword>
<proteinExistence type="inferred from homology"/>
<feature type="binding site" evidence="10">
    <location>
        <position position="32"/>
    </location>
    <ligand>
        <name>pyruvate</name>
        <dbReference type="ChEBI" id="CHEBI:15361"/>
    </ligand>
</feature>
<evidence type="ECO:0000256" key="2">
    <source>
        <dbReference type="ARBA" id="ARBA00022448"/>
    </source>
</evidence>
<feature type="binding site" evidence="10">
    <location>
        <position position="65"/>
    </location>
    <ligand>
        <name>thiamine diphosphate</name>
        <dbReference type="ChEBI" id="CHEBI:58937"/>
    </ligand>
</feature>
<dbReference type="Gene3D" id="3.40.50.920">
    <property type="match status" value="1"/>
</dbReference>
<dbReference type="Proteomes" id="UP000298324">
    <property type="component" value="Unassembled WGS sequence"/>
</dbReference>
<dbReference type="InterPro" id="IPR009014">
    <property type="entry name" value="Transketo_C/PFOR_II"/>
</dbReference>
<feature type="site" description="Important for catalytic activity" evidence="11">
    <location>
        <position position="65"/>
    </location>
</feature>
<dbReference type="GO" id="GO:0019164">
    <property type="term" value="F:pyruvate synthase activity"/>
    <property type="evidence" value="ECO:0007669"/>
    <property type="project" value="UniProtKB-EC"/>
</dbReference>
<dbReference type="GO" id="GO:0005506">
    <property type="term" value="F:iron ion binding"/>
    <property type="evidence" value="ECO:0007669"/>
    <property type="project" value="InterPro"/>
</dbReference>
<gene>
    <name evidence="14" type="primary">nifJ</name>
    <name evidence="14" type="ORF">Psch_00403</name>
</gene>
<dbReference type="InterPro" id="IPR037112">
    <property type="entry name" value="Pyrv-flavodox_OxR_EKR_sf"/>
</dbReference>
<dbReference type="EMBL" id="QFGA01000001">
    <property type="protein sequence ID" value="TEB06870.1"/>
    <property type="molecule type" value="Genomic_DNA"/>
</dbReference>
<evidence type="ECO:0000256" key="1">
    <source>
        <dbReference type="ARBA" id="ARBA00009032"/>
    </source>
</evidence>
<feature type="binding site" evidence="12">
    <location>
        <position position="749"/>
    </location>
    <ligand>
        <name>[4Fe-4S] cluster</name>
        <dbReference type="ChEBI" id="CHEBI:49883"/>
        <label>2</label>
    </ligand>
</feature>
<dbReference type="FunFam" id="3.40.50.920:FF:000007">
    <property type="entry name" value="Pyruvate:ferredoxin (Flavodoxin) oxidoreductase"/>
    <property type="match status" value="1"/>
</dbReference>
<comment type="similarity">
    <text evidence="1 9">Belongs to the pyruvate:ferredoxin/flavodoxin oxidoreductase family.</text>
</comment>
<dbReference type="InterPro" id="IPR002880">
    <property type="entry name" value="Pyrv_Fd/Flavodoxin_OxRdtase_N"/>
</dbReference>
<evidence type="ECO:0000256" key="5">
    <source>
        <dbReference type="ARBA" id="ARBA00022982"/>
    </source>
</evidence>
<dbReference type="SUPFAM" id="SSF54862">
    <property type="entry name" value="4Fe-4S ferredoxins"/>
    <property type="match status" value="1"/>
</dbReference>
<feature type="binding site" evidence="12">
    <location>
        <position position="690"/>
    </location>
    <ligand>
        <name>[4Fe-4S] cluster</name>
        <dbReference type="ChEBI" id="CHEBI:49883"/>
        <label>1</label>
    </ligand>
</feature>
<feature type="binding site" evidence="10">
    <location>
        <begin position="963"/>
        <end position="966"/>
    </location>
    <ligand>
        <name>thiamine diphosphate</name>
        <dbReference type="ChEBI" id="CHEBI:58937"/>
    </ligand>
</feature>
<dbReference type="InterPro" id="IPR011895">
    <property type="entry name" value="Pyrv_flavodox_OxRed"/>
</dbReference>
<dbReference type="InterPro" id="IPR019456">
    <property type="entry name" value="Pyrv-flavodox_OxRtase_EKR"/>
</dbReference>
<dbReference type="NCBIfam" id="TIGR02176">
    <property type="entry name" value="pyruv_ox_red"/>
    <property type="match status" value="1"/>
</dbReference>
<organism evidence="14 15">
    <name type="scientific">Pelotomaculum schinkii</name>
    <dbReference type="NCBI Taxonomy" id="78350"/>
    <lineage>
        <taxon>Bacteria</taxon>
        <taxon>Bacillati</taxon>
        <taxon>Bacillota</taxon>
        <taxon>Clostridia</taxon>
        <taxon>Eubacteriales</taxon>
        <taxon>Desulfotomaculaceae</taxon>
        <taxon>Pelotomaculum</taxon>
    </lineage>
</organism>
<feature type="binding site" evidence="10">
    <location>
        <position position="818"/>
    </location>
    <ligand>
        <name>thiamine diphosphate</name>
        <dbReference type="ChEBI" id="CHEBI:58937"/>
    </ligand>
</feature>
<dbReference type="GO" id="GO:0030976">
    <property type="term" value="F:thiamine pyrophosphate binding"/>
    <property type="evidence" value="ECO:0007669"/>
    <property type="project" value="InterPro"/>
</dbReference>
<dbReference type="AlphaFoldDB" id="A0A4Y7RDQ5"/>
<dbReference type="InterPro" id="IPR029061">
    <property type="entry name" value="THDP-binding"/>
</dbReference>
<feature type="binding site" evidence="12">
    <location>
        <position position="693"/>
    </location>
    <ligand>
        <name>[4Fe-4S] cluster</name>
        <dbReference type="ChEBI" id="CHEBI:49883"/>
        <label>1</label>
    </ligand>
</feature>
<dbReference type="Pfam" id="PF01558">
    <property type="entry name" value="POR"/>
    <property type="match status" value="1"/>
</dbReference>
<feature type="binding site" evidence="10">
    <location>
        <position position="115"/>
    </location>
    <ligand>
        <name>pyruvate</name>
        <dbReference type="ChEBI" id="CHEBI:15361"/>
    </ligand>
</feature>
<evidence type="ECO:0000256" key="4">
    <source>
        <dbReference type="ARBA" id="ARBA00022723"/>
    </source>
</evidence>
<dbReference type="InterPro" id="IPR017900">
    <property type="entry name" value="4Fe4S_Fe_S_CS"/>
</dbReference>
<accession>A0A4Y7RDQ5</accession>
<evidence type="ECO:0000256" key="7">
    <source>
        <dbReference type="ARBA" id="ARBA00023004"/>
    </source>
</evidence>
<dbReference type="SUPFAM" id="SSF52518">
    <property type="entry name" value="Thiamin diphosphate-binding fold (THDP-binding)"/>
    <property type="match status" value="2"/>
</dbReference>
<keyword evidence="4 12" id="KW-0479">Metal-binding</keyword>
<keyword evidence="14" id="KW-0670">Pyruvate</keyword>
<feature type="binding site" evidence="10">
    <location>
        <begin position="992"/>
        <end position="997"/>
    </location>
    <ligand>
        <name>thiamine diphosphate</name>
        <dbReference type="ChEBI" id="CHEBI:58937"/>
    </ligand>
</feature>
<dbReference type="FunFam" id="3.40.920.10:FF:000001">
    <property type="entry name" value="Pyruvate:ferredoxin (Flavodoxin) oxidoreductase"/>
    <property type="match status" value="1"/>
</dbReference>
<dbReference type="Gene3D" id="3.40.920.10">
    <property type="entry name" value="Pyruvate-ferredoxin oxidoreductase, PFOR, domain III"/>
    <property type="match status" value="1"/>
</dbReference>
<dbReference type="PANTHER" id="PTHR32154:SF0">
    <property type="entry name" value="PYRUVATE-FLAVODOXIN OXIDOREDUCTASE-RELATED"/>
    <property type="match status" value="1"/>
</dbReference>
<dbReference type="Pfam" id="PF10371">
    <property type="entry name" value="EKR"/>
    <property type="match status" value="1"/>
</dbReference>
<keyword evidence="5 9" id="KW-0249">Electron transport</keyword>
<dbReference type="Pfam" id="PF17147">
    <property type="entry name" value="PFOR_II"/>
    <property type="match status" value="1"/>
</dbReference>
<dbReference type="Pfam" id="PF12838">
    <property type="entry name" value="Fer4_7"/>
    <property type="match status" value="1"/>
</dbReference>
<feature type="binding site" evidence="12">
    <location>
        <position position="1072"/>
    </location>
    <ligand>
        <name>[4Fe-4S] cluster</name>
        <dbReference type="ChEBI" id="CHEBI:49883"/>
        <label>3</label>
    </ligand>
</feature>
<feature type="binding site" evidence="10">
    <location>
        <position position="841"/>
    </location>
    <ligand>
        <name>thiamine diphosphate</name>
        <dbReference type="ChEBI" id="CHEBI:58937"/>
    </ligand>
</feature>
<dbReference type="InterPro" id="IPR002869">
    <property type="entry name" value="Pyrv_flavodox_OxRed_cen"/>
</dbReference>
<dbReference type="InterPro" id="IPR019752">
    <property type="entry name" value="Pyrv/ketoisovalerate_OxRed_cat"/>
</dbReference>
<protein>
    <recommendedName>
        <fullName evidence="9">Pyruvate:ferredoxin oxidoreductase</fullName>
        <ecNumber evidence="9">1.2.7.1</ecNumber>
    </recommendedName>
    <alternativeName>
        <fullName evidence="9">Pyruvate synthase</fullName>
    </alternativeName>
</protein>
<name>A0A4Y7RDQ5_9FIRM</name>
<evidence type="ECO:0000256" key="3">
    <source>
        <dbReference type="ARBA" id="ARBA00022485"/>
    </source>
</evidence>
<dbReference type="CDD" id="cd07034">
    <property type="entry name" value="TPP_PYR_PFOR_IOR-alpha_like"/>
    <property type="match status" value="1"/>
</dbReference>
<keyword evidence="2 9" id="KW-0813">Transport</keyword>
<dbReference type="GO" id="GO:0051539">
    <property type="term" value="F:4 iron, 4 sulfur cluster binding"/>
    <property type="evidence" value="ECO:0007669"/>
    <property type="project" value="UniProtKB-KW"/>
</dbReference>
<dbReference type="Pfam" id="PF02775">
    <property type="entry name" value="TPP_enzyme_C"/>
    <property type="match status" value="1"/>
</dbReference>
<feature type="binding site" evidence="12">
    <location>
        <position position="816"/>
    </location>
    <ligand>
        <name>[4Fe-4S] cluster</name>
        <dbReference type="ChEBI" id="CHEBI:49883"/>
        <label>3</label>
    </ligand>
</feature>
<dbReference type="Gene3D" id="4.10.780.10">
    <property type="entry name" value="Pyruvate-flavodoxin oxidoreductase, EKR domain"/>
    <property type="match status" value="1"/>
</dbReference>
<feature type="binding site" evidence="12">
    <location>
        <position position="696"/>
    </location>
    <ligand>
        <name>[4Fe-4S] cluster</name>
        <dbReference type="ChEBI" id="CHEBI:49883"/>
        <label>1</label>
    </ligand>
</feature>
<dbReference type="Gene3D" id="3.30.70.20">
    <property type="match status" value="1"/>
</dbReference>
<evidence type="ECO:0000256" key="12">
    <source>
        <dbReference type="PIRSR" id="PIRSR000159-50"/>
    </source>
</evidence>
<reference evidence="14 15" key="1">
    <citation type="journal article" date="2018" name="Environ. Microbiol.">
        <title>Novel energy conservation strategies and behaviour of Pelotomaculum schinkii driving syntrophic propionate catabolism.</title>
        <authorList>
            <person name="Hidalgo-Ahumada C.A.P."/>
            <person name="Nobu M.K."/>
            <person name="Narihiro T."/>
            <person name="Tamaki H."/>
            <person name="Liu W.T."/>
            <person name="Kamagata Y."/>
            <person name="Stams A.J.M."/>
            <person name="Imachi H."/>
            <person name="Sousa D.Z."/>
        </authorList>
    </citation>
    <scope>NUCLEOTIDE SEQUENCE [LARGE SCALE GENOMIC DNA]</scope>
    <source>
        <strain evidence="14 15">HH</strain>
    </source>
</reference>
<dbReference type="SUPFAM" id="SSF52922">
    <property type="entry name" value="TK C-terminal domain-like"/>
    <property type="match status" value="1"/>
</dbReference>
<dbReference type="Pfam" id="PF01855">
    <property type="entry name" value="POR_N"/>
    <property type="match status" value="1"/>
</dbReference>
<comment type="caution">
    <text evidence="14">The sequence shown here is derived from an EMBL/GenBank/DDBJ whole genome shotgun (WGS) entry which is preliminary data.</text>
</comment>
<feature type="binding site" evidence="12">
    <location>
        <position position="813"/>
    </location>
    <ligand>
        <name>[4Fe-4S] cluster</name>
        <dbReference type="ChEBI" id="CHEBI:49883"/>
        <label>3</label>
    </ligand>
</feature>
<dbReference type="InterPro" id="IPR050722">
    <property type="entry name" value="Pyruvate:ferred/Flavod_OxRd"/>
</dbReference>
<feature type="site" description="Important for catalytic activity" evidence="11">
    <location>
        <position position="997"/>
    </location>
</feature>
<dbReference type="PROSITE" id="PS00198">
    <property type="entry name" value="4FE4S_FER_1"/>
    <property type="match status" value="1"/>
</dbReference>
<evidence type="ECO:0000256" key="9">
    <source>
        <dbReference type="PIRNR" id="PIRNR000159"/>
    </source>
</evidence>
<dbReference type="Gene3D" id="3.40.50.970">
    <property type="match status" value="2"/>
</dbReference>
<dbReference type="EC" id="1.2.7.1" evidence="9"/>
<keyword evidence="8 12" id="KW-0411">Iron-sulfur</keyword>
<feature type="binding site" evidence="12">
    <location>
        <position position="752"/>
    </location>
    <ligand>
        <name>[4Fe-4S] cluster</name>
        <dbReference type="ChEBI" id="CHEBI:49883"/>
        <label>2</label>
    </ligand>
</feature>
<dbReference type="GO" id="GO:0022900">
    <property type="term" value="P:electron transport chain"/>
    <property type="evidence" value="ECO:0007669"/>
    <property type="project" value="InterPro"/>
</dbReference>
<dbReference type="GO" id="GO:0006979">
    <property type="term" value="P:response to oxidative stress"/>
    <property type="evidence" value="ECO:0007669"/>
    <property type="project" value="TreeGrafter"/>
</dbReference>
<feature type="binding site" evidence="12">
    <location>
        <position position="841"/>
    </location>
    <ligand>
        <name>[4Fe-4S] cluster</name>
        <dbReference type="ChEBI" id="CHEBI:49883"/>
        <label>3</label>
    </ligand>
</feature>
<feature type="domain" description="4Fe-4S ferredoxin-type" evidence="13">
    <location>
        <begin position="681"/>
        <end position="710"/>
    </location>
</feature>